<feature type="compositionally biased region" description="Basic and acidic residues" evidence="1">
    <location>
        <begin position="1"/>
        <end position="33"/>
    </location>
</feature>
<dbReference type="Proteomes" id="UP001152798">
    <property type="component" value="Chromosome 6"/>
</dbReference>
<evidence type="ECO:0000256" key="1">
    <source>
        <dbReference type="SAM" id="MobiDB-lite"/>
    </source>
</evidence>
<name>A0A9P0HP38_NEZVI</name>
<protein>
    <submittedName>
        <fullName evidence="2">Uncharacterized protein</fullName>
    </submittedName>
</protein>
<feature type="region of interest" description="Disordered" evidence="1">
    <location>
        <begin position="1"/>
        <end position="47"/>
    </location>
</feature>
<proteinExistence type="predicted"/>
<evidence type="ECO:0000313" key="2">
    <source>
        <dbReference type="EMBL" id="CAH1406348.1"/>
    </source>
</evidence>
<feature type="compositionally biased region" description="Acidic residues" evidence="1">
    <location>
        <begin position="34"/>
        <end position="45"/>
    </location>
</feature>
<dbReference type="AlphaFoldDB" id="A0A9P0HP38"/>
<dbReference type="EMBL" id="OV725082">
    <property type="protein sequence ID" value="CAH1406348.1"/>
    <property type="molecule type" value="Genomic_DNA"/>
</dbReference>
<evidence type="ECO:0000313" key="3">
    <source>
        <dbReference type="Proteomes" id="UP001152798"/>
    </source>
</evidence>
<keyword evidence="3" id="KW-1185">Reference proteome</keyword>
<reference evidence="2" key="1">
    <citation type="submission" date="2022-01" db="EMBL/GenBank/DDBJ databases">
        <authorList>
            <person name="King R."/>
        </authorList>
    </citation>
    <scope>NUCLEOTIDE SEQUENCE</scope>
</reference>
<organism evidence="2 3">
    <name type="scientific">Nezara viridula</name>
    <name type="common">Southern green stink bug</name>
    <name type="synonym">Cimex viridulus</name>
    <dbReference type="NCBI Taxonomy" id="85310"/>
    <lineage>
        <taxon>Eukaryota</taxon>
        <taxon>Metazoa</taxon>
        <taxon>Ecdysozoa</taxon>
        <taxon>Arthropoda</taxon>
        <taxon>Hexapoda</taxon>
        <taxon>Insecta</taxon>
        <taxon>Pterygota</taxon>
        <taxon>Neoptera</taxon>
        <taxon>Paraneoptera</taxon>
        <taxon>Hemiptera</taxon>
        <taxon>Heteroptera</taxon>
        <taxon>Panheteroptera</taxon>
        <taxon>Pentatomomorpha</taxon>
        <taxon>Pentatomoidea</taxon>
        <taxon>Pentatomidae</taxon>
        <taxon>Pentatominae</taxon>
        <taxon>Nezara</taxon>
    </lineage>
</organism>
<gene>
    <name evidence="2" type="ORF">NEZAVI_LOCUS14312</name>
</gene>
<accession>A0A9P0HP38</accession>
<sequence length="141" mass="16231">MSKVPNKEQDEHFEGGHVDHLVREGHDDDGHDVADDDEPEEEDMNLDPNFEMFFTFSLDTNDEHNPGDYLDGGEEQIGQEGVVHDYGILFRGRFLEDDQILDDGRYAEEGLQVAYDTASRHQAHAEAERLESREPLRHCYL</sequence>